<gene>
    <name evidence="8" type="ORF">EEDITHA_LOCUS19105</name>
</gene>
<feature type="transmembrane region" description="Helical" evidence="6">
    <location>
        <begin position="647"/>
        <end position="670"/>
    </location>
</feature>
<comment type="subcellular location">
    <subcellularLocation>
        <location evidence="1">Membrane</location>
        <topology evidence="1">Multi-pass membrane protein</topology>
    </subcellularLocation>
</comment>
<dbReference type="GO" id="GO:0015297">
    <property type="term" value="F:antiporter activity"/>
    <property type="evidence" value="ECO:0007669"/>
    <property type="project" value="InterPro"/>
</dbReference>
<evidence type="ECO:0000256" key="4">
    <source>
        <dbReference type="ARBA" id="ARBA00022989"/>
    </source>
</evidence>
<evidence type="ECO:0000313" key="8">
    <source>
        <dbReference type="EMBL" id="CAH2104769.1"/>
    </source>
</evidence>
<comment type="similarity">
    <text evidence="2">Belongs to the monovalent cation:proton antiporter 1 (CPA1) transporter (TC 2.A.36) family.</text>
</comment>
<feature type="transmembrane region" description="Helical" evidence="6">
    <location>
        <begin position="572"/>
        <end position="594"/>
    </location>
</feature>
<comment type="caution">
    <text evidence="8">The sequence shown here is derived from an EMBL/GenBank/DDBJ whole genome shotgun (WGS) entry which is preliminary data.</text>
</comment>
<keyword evidence="5 6" id="KW-0472">Membrane</keyword>
<keyword evidence="9" id="KW-1185">Reference proteome</keyword>
<dbReference type="Pfam" id="PF00999">
    <property type="entry name" value="Na_H_Exchanger"/>
    <property type="match status" value="1"/>
</dbReference>
<sequence>MIPIWAVNQCDHRETIAGANKKSSMCQAFKLSFNDIKEFRRKLYLNGKKIEQDKFLLKYMHITTPKRRSKVTQSINFRQMTIKYFVPKENGEEVQVYSKTFQKITSTQHMRLLRVAKAFLITGSQPKERRGGKSTKQLEDIAEMTDIIKNDIMKYKCRESHYSRNNCSRSYLPPELNLKTIYERFINTQKSTSGKTCSLSKYKSVFYKKIYLGFGNPHEDTCSACKEFLIKIKNEKDLETKNNIRTEYRLYKLRATKFFSLLNDTEDKDNVVKICFDCQQNQPLPKLSVAEVFYSRQAWLYNLCIMQHKPNTKQTKDDIEFYGWRIYPVIILTKGPLSWNWNYIKRNSVKVFTLATLPWIVECLATACLTHMLFGYPWYWGIHLGAILASVSPAVVVPTTVELNSKGFGLKNQIALLVANAGGLDTAFTEGMFGVINSAIFSQSPPIYRIVKALLAIFVGIGLGITWGVLADFLPDHRDFYAPAIRSLHIFAGGIFITYATGYLSWGGTSGVAIMVCAGAAATRWSRRDWPINNNPVSEVYKLLWRIFEPMLFTFSGYFLEVSQITPKDFGLMVACIFSALAIRMLTAFLVAIVNGLSLKEGIFIAITWTPKAIVEAVLVRVATDSLWTEGTTPHDKWIAKQHSNMIVIAILTTSTLGSILTTVLGPVLLSNDAKVVPEDIYRQQTLSSPSDSVRENNTLDTLQYIDAQ</sequence>
<evidence type="ECO:0000256" key="3">
    <source>
        <dbReference type="ARBA" id="ARBA00022692"/>
    </source>
</evidence>
<dbReference type="EMBL" id="CAKOGL010000027">
    <property type="protein sequence ID" value="CAH2104769.1"/>
    <property type="molecule type" value="Genomic_DNA"/>
</dbReference>
<feature type="transmembrane region" description="Helical" evidence="6">
    <location>
        <begin position="490"/>
        <end position="522"/>
    </location>
</feature>
<feature type="transmembrane region" description="Helical" evidence="6">
    <location>
        <begin position="543"/>
        <end position="560"/>
    </location>
</feature>
<dbReference type="InterPro" id="IPR006153">
    <property type="entry name" value="Cation/H_exchanger_TM"/>
</dbReference>
<evidence type="ECO:0000256" key="2">
    <source>
        <dbReference type="ARBA" id="ARBA00007367"/>
    </source>
</evidence>
<evidence type="ECO:0000256" key="6">
    <source>
        <dbReference type="SAM" id="Phobius"/>
    </source>
</evidence>
<reference evidence="8" key="1">
    <citation type="submission" date="2022-03" db="EMBL/GenBank/DDBJ databases">
        <authorList>
            <person name="Tunstrom K."/>
        </authorList>
    </citation>
    <scope>NUCLEOTIDE SEQUENCE</scope>
</reference>
<proteinExistence type="inferred from homology"/>
<dbReference type="InterPro" id="IPR051843">
    <property type="entry name" value="CPA1_transporter"/>
</dbReference>
<protein>
    <recommendedName>
        <fullName evidence="7">Cation/H+ exchanger transmembrane domain-containing protein</fullName>
    </recommendedName>
</protein>
<dbReference type="Gene3D" id="1.20.1530.20">
    <property type="match status" value="1"/>
</dbReference>
<evidence type="ECO:0000256" key="1">
    <source>
        <dbReference type="ARBA" id="ARBA00004141"/>
    </source>
</evidence>
<feature type="domain" description="Cation/H+ exchanger transmembrane" evidence="7">
    <location>
        <begin position="337"/>
        <end position="663"/>
    </location>
</feature>
<dbReference type="GO" id="GO:1902600">
    <property type="term" value="P:proton transmembrane transport"/>
    <property type="evidence" value="ECO:0007669"/>
    <property type="project" value="InterPro"/>
</dbReference>
<name>A0AAU9V4V8_EUPED</name>
<dbReference type="PANTHER" id="PTHR31102">
    <property type="match status" value="1"/>
</dbReference>
<keyword evidence="4 6" id="KW-1133">Transmembrane helix</keyword>
<feature type="transmembrane region" description="Helical" evidence="6">
    <location>
        <begin position="380"/>
        <end position="401"/>
    </location>
</feature>
<organism evidence="8 9">
    <name type="scientific">Euphydryas editha</name>
    <name type="common">Edith's checkerspot</name>
    <dbReference type="NCBI Taxonomy" id="104508"/>
    <lineage>
        <taxon>Eukaryota</taxon>
        <taxon>Metazoa</taxon>
        <taxon>Ecdysozoa</taxon>
        <taxon>Arthropoda</taxon>
        <taxon>Hexapoda</taxon>
        <taxon>Insecta</taxon>
        <taxon>Pterygota</taxon>
        <taxon>Neoptera</taxon>
        <taxon>Endopterygota</taxon>
        <taxon>Lepidoptera</taxon>
        <taxon>Glossata</taxon>
        <taxon>Ditrysia</taxon>
        <taxon>Papilionoidea</taxon>
        <taxon>Nymphalidae</taxon>
        <taxon>Nymphalinae</taxon>
        <taxon>Euphydryas</taxon>
    </lineage>
</organism>
<dbReference type="AlphaFoldDB" id="A0AAU9V4V8"/>
<dbReference type="Proteomes" id="UP001153954">
    <property type="component" value="Unassembled WGS sequence"/>
</dbReference>
<dbReference type="GO" id="GO:0016020">
    <property type="term" value="C:membrane"/>
    <property type="evidence" value="ECO:0007669"/>
    <property type="project" value="UniProtKB-SubCell"/>
</dbReference>
<evidence type="ECO:0000313" key="9">
    <source>
        <dbReference type="Proteomes" id="UP001153954"/>
    </source>
</evidence>
<accession>A0AAU9V4V8</accession>
<keyword evidence="3 6" id="KW-0812">Transmembrane</keyword>
<feature type="transmembrane region" description="Helical" evidence="6">
    <location>
        <begin position="351"/>
        <end position="374"/>
    </location>
</feature>
<feature type="transmembrane region" description="Helical" evidence="6">
    <location>
        <begin position="450"/>
        <end position="470"/>
    </location>
</feature>
<evidence type="ECO:0000256" key="5">
    <source>
        <dbReference type="ARBA" id="ARBA00023136"/>
    </source>
</evidence>
<dbReference type="InterPro" id="IPR038770">
    <property type="entry name" value="Na+/solute_symporter_sf"/>
</dbReference>
<evidence type="ECO:0000259" key="7">
    <source>
        <dbReference type="Pfam" id="PF00999"/>
    </source>
</evidence>
<dbReference type="PANTHER" id="PTHR31102:SF1">
    <property type="entry name" value="CATION_H+ EXCHANGER DOMAIN-CONTAINING PROTEIN"/>
    <property type="match status" value="1"/>
</dbReference>